<dbReference type="InterPro" id="IPR036322">
    <property type="entry name" value="WD40_repeat_dom_sf"/>
</dbReference>
<proteinExistence type="predicted"/>
<feature type="repeat" description="WD" evidence="3">
    <location>
        <begin position="867"/>
        <end position="908"/>
    </location>
</feature>
<feature type="domain" description="NACHT" evidence="4">
    <location>
        <begin position="117"/>
        <end position="284"/>
    </location>
</feature>
<dbReference type="CDD" id="cd00200">
    <property type="entry name" value="WD40"/>
    <property type="match status" value="2"/>
</dbReference>
<dbReference type="PRINTS" id="PR00320">
    <property type="entry name" value="GPROTEINBRPT"/>
</dbReference>
<feature type="repeat" description="WD" evidence="3">
    <location>
        <begin position="993"/>
        <end position="1034"/>
    </location>
</feature>
<feature type="repeat" description="WD" evidence="3">
    <location>
        <begin position="951"/>
        <end position="992"/>
    </location>
</feature>
<evidence type="ECO:0000313" key="5">
    <source>
        <dbReference type="EMBL" id="CEO58035.1"/>
    </source>
</evidence>
<feature type="repeat" description="WD" evidence="3">
    <location>
        <begin position="1035"/>
        <end position="1076"/>
    </location>
</feature>
<reference evidence="5" key="1">
    <citation type="submission" date="2015-01" db="EMBL/GenBank/DDBJ databases">
        <authorList>
            <person name="Durling Mikael"/>
        </authorList>
    </citation>
    <scope>NUCLEOTIDE SEQUENCE</scope>
</reference>
<keyword evidence="1 3" id="KW-0853">WD repeat</keyword>
<dbReference type="InterPro" id="IPR001680">
    <property type="entry name" value="WD40_rpt"/>
</dbReference>
<protein>
    <recommendedName>
        <fullName evidence="4">NACHT domain-containing protein</fullName>
    </recommendedName>
</protein>
<dbReference type="PROSITE" id="PS00678">
    <property type="entry name" value="WD_REPEATS_1"/>
    <property type="match status" value="6"/>
</dbReference>
<feature type="repeat" description="WD" evidence="3">
    <location>
        <begin position="659"/>
        <end position="700"/>
    </location>
</feature>
<dbReference type="InterPro" id="IPR007111">
    <property type="entry name" value="NACHT_NTPase"/>
</dbReference>
<dbReference type="SMART" id="SM00320">
    <property type="entry name" value="WD40"/>
    <property type="match status" value="12"/>
</dbReference>
<feature type="repeat" description="WD" evidence="3">
    <location>
        <begin position="701"/>
        <end position="742"/>
    </location>
</feature>
<dbReference type="InterPro" id="IPR050505">
    <property type="entry name" value="WDR55/POC1"/>
</dbReference>
<feature type="repeat" description="WD" evidence="3">
    <location>
        <begin position="783"/>
        <end position="815"/>
    </location>
</feature>
<dbReference type="InterPro" id="IPR015943">
    <property type="entry name" value="WD40/YVTN_repeat-like_dom_sf"/>
</dbReference>
<keyword evidence="2" id="KW-0677">Repeat</keyword>
<evidence type="ECO:0000256" key="3">
    <source>
        <dbReference type="PROSITE-ProRule" id="PRU00221"/>
    </source>
</evidence>
<dbReference type="Pfam" id="PF00400">
    <property type="entry name" value="WD40"/>
    <property type="match status" value="12"/>
</dbReference>
<name>A0A0B7KSN5_BIOOC</name>
<dbReference type="PROSITE" id="PS50082">
    <property type="entry name" value="WD_REPEATS_2"/>
    <property type="match status" value="12"/>
</dbReference>
<dbReference type="Gene3D" id="2.130.10.10">
    <property type="entry name" value="YVTN repeat-like/Quinoprotein amine dehydrogenase"/>
    <property type="match status" value="5"/>
</dbReference>
<dbReference type="PANTHER" id="PTHR44019:SF8">
    <property type="entry name" value="POC1 CENTRIOLAR PROTEIN HOMOLOG"/>
    <property type="match status" value="1"/>
</dbReference>
<dbReference type="PROSITE" id="PS50294">
    <property type="entry name" value="WD_REPEATS_REGION"/>
    <property type="match status" value="12"/>
</dbReference>
<dbReference type="InterPro" id="IPR027417">
    <property type="entry name" value="P-loop_NTPase"/>
</dbReference>
<dbReference type="InterPro" id="IPR020472">
    <property type="entry name" value="WD40_PAC1"/>
</dbReference>
<feature type="repeat" description="WD" evidence="3">
    <location>
        <begin position="743"/>
        <end position="775"/>
    </location>
</feature>
<feature type="repeat" description="WD" evidence="3">
    <location>
        <begin position="1077"/>
        <end position="1109"/>
    </location>
</feature>
<dbReference type="InterPro" id="IPR019775">
    <property type="entry name" value="WD40_repeat_CS"/>
</dbReference>
<dbReference type="EMBL" id="CDPU01000248">
    <property type="protein sequence ID" value="CEO58035.1"/>
    <property type="molecule type" value="Genomic_DNA"/>
</dbReference>
<sequence>MGDTPTNIQTAVNVAHNIDIENQTNNIGNQTNITINREVSRNFEIQAPTILAASLPWFLTNRLQATDNQCLKDLRETDPRDDKTRIENTKGGLLRDCYRWILDDHDYQRWRDDPQSRLLWIKGDAGKGKTMLLCGILNELSRSPERCCLFKKSSPSPTFAGHISFFFCQCTDSRLNHATAILRGLIYLLLCQIPSLISHIQQRYDHAGRQLFEDTNAFYTLSQVLADMLQDCKTEKCLMVIDALDECVTGLQHLLSFITRSTSTCPYVKWIVSSRNRHEIEQQLHHYAVTFSLELNADPVARAINTYINYKVAHLVLLREEKSLQDKVRDVMRQKADGTFLWVALAAQELESVQSWNMLNVLNQMPAGLEPLYRQMMIRIRQMGEQERECCRLVISTVTVAYRPLNLNELGILSGLPEEISSNHRSLQSVVNMSASFLTVRDSHVSLIHQSAKDFLTTVGLTTILPQGLGATHETILLKSLEIISKAVRRDIYNLGQPGVLIDDIRQPEPDPLAQARYPCMYWVNHLNDAVSDGNSTPFNYLQDDGIVHRFLKTKYLYWLEALSLLRSIPEAVAALTKLETLLVKPNEPCLYNLAQDALRFILSHGWIIGRAPLQAYASALIFSPQNSIIRSLFRREEPSWVATKPAMEADWTACRRTLEAHTNWVSSVAFSADGQKLASGSWDETVRIWDTVTGSCMQVLYGHKDEVTSVAFSADSQRLATGSRNGSIKVWDAATGRCIQTLEGHDKAVCSVAFLAKGWQIISGSYDATVKIWDAMGTPQTLQNHPYAVTSIDTSVSNQWIASGLSDGTVKVWDTIESEYLWADKGHTKSVSSVAFSGDGEQLASGSTDAAINIWNARNGERLHTFSDHSDEICSVAFSKDGRLLLSGSYDKAVKIWDAKSGTCMQTLDGHGYAIFSVAFSANDQQIASGSGDYTIKIWDRWMGISPPTLESHDDTVASIAISAGSRWLASGSWDKTVKLWDITTGACAQTPMSHGDTVVSVAFSADSRWLASSATNGTIKIWDLKENGCIWEFRGHNGTVFSVDFSLDGEQLASGALDGTIKIWEPANRKCVWTVQGHTKEVFSIAFSKDGKRLASGSADTTIKLWEPAGERGRTFGAHQYSVTSVAFSADGQWLASGSHDETIKIWNVEKRLCVQLIHVRRVVSHLTFDLNSNQYLSTDIGILELDQSAMHTQSVKNSTEEPQYHGYRINPGKDWIMKELERLLWLPPEYRPAASAVAGSTVAFGCYGGRVFAVQLSTSGSETFATYGASAVRGL</sequence>
<feature type="repeat" description="WD" evidence="3">
    <location>
        <begin position="825"/>
        <end position="866"/>
    </location>
</feature>
<dbReference type="PANTHER" id="PTHR44019">
    <property type="entry name" value="WD REPEAT-CONTAINING PROTEIN 55"/>
    <property type="match status" value="1"/>
</dbReference>
<organism evidence="5">
    <name type="scientific">Bionectria ochroleuca</name>
    <name type="common">Gliocladium roseum</name>
    <dbReference type="NCBI Taxonomy" id="29856"/>
    <lineage>
        <taxon>Eukaryota</taxon>
        <taxon>Fungi</taxon>
        <taxon>Dikarya</taxon>
        <taxon>Ascomycota</taxon>
        <taxon>Pezizomycotina</taxon>
        <taxon>Sordariomycetes</taxon>
        <taxon>Hypocreomycetidae</taxon>
        <taxon>Hypocreales</taxon>
        <taxon>Bionectriaceae</taxon>
        <taxon>Clonostachys</taxon>
    </lineage>
</organism>
<evidence type="ECO:0000256" key="1">
    <source>
        <dbReference type="ARBA" id="ARBA00022574"/>
    </source>
</evidence>
<evidence type="ECO:0000259" key="4">
    <source>
        <dbReference type="PROSITE" id="PS50837"/>
    </source>
</evidence>
<dbReference type="SUPFAM" id="SSF52540">
    <property type="entry name" value="P-loop containing nucleoside triphosphate hydrolases"/>
    <property type="match status" value="1"/>
</dbReference>
<evidence type="ECO:0000256" key="2">
    <source>
        <dbReference type="ARBA" id="ARBA00022737"/>
    </source>
</evidence>
<dbReference type="SUPFAM" id="SSF50978">
    <property type="entry name" value="WD40 repeat-like"/>
    <property type="match status" value="2"/>
</dbReference>
<dbReference type="Pfam" id="PF24883">
    <property type="entry name" value="NPHP3_N"/>
    <property type="match status" value="1"/>
</dbReference>
<accession>A0A0B7KSN5</accession>
<feature type="repeat" description="WD" evidence="3">
    <location>
        <begin position="909"/>
        <end position="941"/>
    </location>
</feature>
<gene>
    <name evidence="5" type="ORF">BN869_000014093_1</name>
</gene>
<dbReference type="Gene3D" id="3.40.50.300">
    <property type="entry name" value="P-loop containing nucleotide triphosphate hydrolases"/>
    <property type="match status" value="1"/>
</dbReference>
<feature type="repeat" description="WD" evidence="3">
    <location>
        <begin position="1118"/>
        <end position="1159"/>
    </location>
</feature>
<dbReference type="FunFam" id="3.40.50.300:FF:001638">
    <property type="entry name" value="NACHT and WD40 domain protein"/>
    <property type="match status" value="1"/>
</dbReference>
<dbReference type="PROSITE" id="PS50837">
    <property type="entry name" value="NACHT"/>
    <property type="match status" value="1"/>
</dbReference>
<dbReference type="AlphaFoldDB" id="A0A0B7KSN5"/>
<dbReference type="InterPro" id="IPR056884">
    <property type="entry name" value="NPHP3-like_N"/>
</dbReference>